<dbReference type="EMBL" id="FNLF01000002">
    <property type="protein sequence ID" value="SDQ37272.1"/>
    <property type="molecule type" value="Genomic_DNA"/>
</dbReference>
<evidence type="ECO:0000313" key="1">
    <source>
        <dbReference type="EMBL" id="SDQ37272.1"/>
    </source>
</evidence>
<dbReference type="AlphaFoldDB" id="A0A1H1AC77"/>
<name>A0A1H1AC77_9ACTN</name>
<dbReference type="RefSeq" id="WP_156483166.1">
    <property type="nucleotide sequence ID" value="NZ_FNLF01000002.1"/>
</dbReference>
<dbReference type="Proteomes" id="UP000183053">
    <property type="component" value="Unassembled WGS sequence"/>
</dbReference>
<sequence length="57" mass="6548">MANESWEGYSMEDLAGEIRGRLDDIIYYLGKDDRRGAEMKAEWLASAAQEVLDRVRP</sequence>
<protein>
    <submittedName>
        <fullName evidence="1">Uncharacterized protein</fullName>
    </submittedName>
</protein>
<reference evidence="2" key="1">
    <citation type="submission" date="2016-10" db="EMBL/GenBank/DDBJ databases">
        <authorList>
            <person name="Varghese N."/>
            <person name="Submissions S."/>
        </authorList>
    </citation>
    <scope>NUCLEOTIDE SEQUENCE [LARGE SCALE GENOMIC DNA]</scope>
    <source>
        <strain evidence="2">DSM 44142</strain>
    </source>
</reference>
<dbReference type="STRING" id="47312.SAMN04489765_0155"/>
<gene>
    <name evidence="1" type="ORF">SAMN04489765_0155</name>
</gene>
<proteinExistence type="predicted"/>
<keyword evidence="2" id="KW-1185">Reference proteome</keyword>
<evidence type="ECO:0000313" key="2">
    <source>
        <dbReference type="Proteomes" id="UP000183053"/>
    </source>
</evidence>
<organism evidence="1 2">
    <name type="scientific">Tsukamurella pulmonis</name>
    <dbReference type="NCBI Taxonomy" id="47312"/>
    <lineage>
        <taxon>Bacteria</taxon>
        <taxon>Bacillati</taxon>
        <taxon>Actinomycetota</taxon>
        <taxon>Actinomycetes</taxon>
        <taxon>Mycobacteriales</taxon>
        <taxon>Tsukamurellaceae</taxon>
        <taxon>Tsukamurella</taxon>
    </lineage>
</organism>
<accession>A0A1H1AC77</accession>